<dbReference type="OrthoDB" id="204671at2157"/>
<accession>A0A8J8TCQ1</accession>
<keyword evidence="3" id="KW-1185">Reference proteome</keyword>
<dbReference type="Proteomes" id="UP000705823">
    <property type="component" value="Unassembled WGS sequence"/>
</dbReference>
<dbReference type="RefSeq" id="WP_142979658.1">
    <property type="nucleotide sequence ID" value="NZ_RKLU01000003.1"/>
</dbReference>
<comment type="caution">
    <text evidence="2">The sequence shown here is derived from an EMBL/GenBank/DDBJ whole genome shotgun (WGS) entry which is preliminary data.</text>
</comment>
<dbReference type="AlphaFoldDB" id="A0A8J8TCQ1"/>
<organism evidence="2 3">
    <name type="scientific">Halonotius terrestris</name>
    <dbReference type="NCBI Taxonomy" id="2487750"/>
    <lineage>
        <taxon>Archaea</taxon>
        <taxon>Methanobacteriati</taxon>
        <taxon>Methanobacteriota</taxon>
        <taxon>Stenosarchaea group</taxon>
        <taxon>Halobacteria</taxon>
        <taxon>Halobacteriales</taxon>
        <taxon>Haloferacaceae</taxon>
        <taxon>Halonotius</taxon>
    </lineage>
</organism>
<evidence type="ECO:0000313" key="3">
    <source>
        <dbReference type="Proteomes" id="UP000705823"/>
    </source>
</evidence>
<sequence length="183" mass="19493">MMNPTHIGVGLVVAAPTLILAPEFVVPAAIGGMAGGVLPDLDLFVGRHRRTLHFPEAYWLAAIPLLALAAIRPTALTVAVAVAVVSMAVHSGMDWFGAGDELEPWERTSSEAVYLHLRGRWLQPKYWVRYDGAAEDLAITVVCSLAGLLFPAPIPTIAAINVAVAVLYALVRKRVPAVVDGQL</sequence>
<name>A0A8J8TCQ1_9EURY</name>
<evidence type="ECO:0000256" key="1">
    <source>
        <dbReference type="SAM" id="Phobius"/>
    </source>
</evidence>
<keyword evidence="2" id="KW-0378">Hydrolase</keyword>
<feature type="transmembrane region" description="Helical" evidence="1">
    <location>
        <begin position="52"/>
        <end position="71"/>
    </location>
</feature>
<dbReference type="EMBL" id="RKLU01000003">
    <property type="protein sequence ID" value="TQQ81096.1"/>
    <property type="molecule type" value="Genomic_DNA"/>
</dbReference>
<dbReference type="GO" id="GO:0016787">
    <property type="term" value="F:hydrolase activity"/>
    <property type="evidence" value="ECO:0007669"/>
    <property type="project" value="UniProtKB-KW"/>
</dbReference>
<protein>
    <submittedName>
        <fullName evidence="2">Metal-dependent hydrolase</fullName>
    </submittedName>
</protein>
<evidence type="ECO:0000313" key="2">
    <source>
        <dbReference type="EMBL" id="TQQ81096.1"/>
    </source>
</evidence>
<keyword evidence="1" id="KW-0812">Transmembrane</keyword>
<feature type="transmembrane region" description="Helical" evidence="1">
    <location>
        <begin position="78"/>
        <end position="98"/>
    </location>
</feature>
<reference evidence="2" key="1">
    <citation type="submission" date="2019-02" db="EMBL/GenBank/DDBJ databases">
        <title>Halonotius sp. a new haloarchaeum isolated from saline soil.</title>
        <authorList>
            <person name="Duran-Viseras A."/>
            <person name="Sanchez-Porro C."/>
            <person name="Ventosa A."/>
        </authorList>
    </citation>
    <scope>NUCLEOTIDE SEQUENCE</scope>
    <source>
        <strain evidence="2">F15B</strain>
    </source>
</reference>
<gene>
    <name evidence="2" type="ORF">EGH24_08120</name>
</gene>
<keyword evidence="1" id="KW-1133">Transmembrane helix</keyword>
<feature type="transmembrane region" description="Helical" evidence="1">
    <location>
        <begin position="137"/>
        <end position="170"/>
    </location>
</feature>
<proteinExistence type="predicted"/>
<keyword evidence="1" id="KW-0472">Membrane</keyword>